<organism evidence="2 3">
    <name type="scientific">Ambrosia artemisiifolia</name>
    <name type="common">Common ragweed</name>
    <dbReference type="NCBI Taxonomy" id="4212"/>
    <lineage>
        <taxon>Eukaryota</taxon>
        <taxon>Viridiplantae</taxon>
        <taxon>Streptophyta</taxon>
        <taxon>Embryophyta</taxon>
        <taxon>Tracheophyta</taxon>
        <taxon>Spermatophyta</taxon>
        <taxon>Magnoliopsida</taxon>
        <taxon>eudicotyledons</taxon>
        <taxon>Gunneridae</taxon>
        <taxon>Pentapetalae</taxon>
        <taxon>asterids</taxon>
        <taxon>campanulids</taxon>
        <taxon>Asterales</taxon>
        <taxon>Asteraceae</taxon>
        <taxon>Asteroideae</taxon>
        <taxon>Heliantheae alliance</taxon>
        <taxon>Heliantheae</taxon>
        <taxon>Ambrosia</taxon>
    </lineage>
</organism>
<dbReference type="Pfam" id="PF03080">
    <property type="entry name" value="Neprosin"/>
    <property type="match status" value="1"/>
</dbReference>
<reference evidence="2" key="1">
    <citation type="submission" date="2022-06" db="EMBL/GenBank/DDBJ databases">
        <title>Uncovering the hologenomic basis of an extraordinary plant invasion.</title>
        <authorList>
            <person name="Bieker V.C."/>
            <person name="Martin M.D."/>
            <person name="Gilbert T."/>
            <person name="Hodgins K."/>
            <person name="Battlay P."/>
            <person name="Petersen B."/>
            <person name="Wilson J."/>
        </authorList>
    </citation>
    <scope>NUCLEOTIDE SEQUENCE</scope>
    <source>
        <strain evidence="2">AA19_3_7</strain>
        <tissue evidence="2">Leaf</tissue>
    </source>
</reference>
<name>A0AAD5G196_AMBAR</name>
<evidence type="ECO:0000313" key="2">
    <source>
        <dbReference type="EMBL" id="KAI7724585.1"/>
    </source>
</evidence>
<keyword evidence="3" id="KW-1185">Reference proteome</keyword>
<dbReference type="Pfam" id="PF14365">
    <property type="entry name" value="Neprosin_AP"/>
    <property type="match status" value="1"/>
</dbReference>
<gene>
    <name evidence="2" type="ORF">M8C21_015446</name>
</gene>
<evidence type="ECO:0000259" key="1">
    <source>
        <dbReference type="PROSITE" id="PS52045"/>
    </source>
</evidence>
<sequence length="301" mass="33756">LWHSKGKCPKGTIPIRRTKKEDVLRASSVDSYGKKKSFIGNSSLVDVELGVTDGHEYAIATTNDGQFYGSKSALNLWNPHVQESNEFSLTQTWIASGTYDTGLNTIEAGWQVYPGMYGDTNTRLFIYWTSDSYQETGCYNLCSGFVQTNNNYAIGGTLSPTSQTDGTQHELAILIWKDGRDGDWWMDINGELIGYWPSSLFTYLQDSASSIQWGGEIVNKGSQGQHTTTQMGSGQFPKQWYRKASYVRKIETVDASNTLRTAQVGTFTRKNCYDILTRVTNDDYWGTHFFYGGPGRNIDCQ</sequence>
<dbReference type="PANTHER" id="PTHR31589">
    <property type="entry name" value="PROTEIN, PUTATIVE (DUF239)-RELATED-RELATED"/>
    <property type="match status" value="1"/>
</dbReference>
<feature type="non-terminal residue" evidence="2">
    <location>
        <position position="1"/>
    </location>
</feature>
<accession>A0AAD5G196</accession>
<comment type="caution">
    <text evidence="2">The sequence shown here is derived from an EMBL/GenBank/DDBJ whole genome shotgun (WGS) entry which is preliminary data.</text>
</comment>
<dbReference type="Proteomes" id="UP001206925">
    <property type="component" value="Unassembled WGS sequence"/>
</dbReference>
<dbReference type="PROSITE" id="PS52045">
    <property type="entry name" value="NEPROSIN_PEP_CD"/>
    <property type="match status" value="1"/>
</dbReference>
<protein>
    <recommendedName>
        <fullName evidence="1">Neprosin PEP catalytic domain-containing protein</fullName>
    </recommendedName>
</protein>
<proteinExistence type="predicted"/>
<dbReference type="PANTHER" id="PTHR31589:SF220">
    <property type="entry name" value="NEPROSIN DOMAIN-CONTAINING PROTEIN"/>
    <property type="match status" value="1"/>
</dbReference>
<dbReference type="AlphaFoldDB" id="A0AAD5G196"/>
<dbReference type="EMBL" id="JAMZMK010012184">
    <property type="protein sequence ID" value="KAI7724585.1"/>
    <property type="molecule type" value="Genomic_DNA"/>
</dbReference>
<feature type="domain" description="Neprosin PEP catalytic" evidence="1">
    <location>
        <begin position="49"/>
        <end position="301"/>
    </location>
</feature>
<dbReference type="InterPro" id="IPR053168">
    <property type="entry name" value="Glutamic_endopeptidase"/>
</dbReference>
<dbReference type="Gene3D" id="3.90.1320.10">
    <property type="entry name" value="Outer-capsid protein sigma 3, large lobe"/>
    <property type="match status" value="1"/>
</dbReference>
<dbReference type="InterPro" id="IPR025521">
    <property type="entry name" value="Neprosin_propep"/>
</dbReference>
<dbReference type="InterPro" id="IPR004314">
    <property type="entry name" value="Neprosin"/>
</dbReference>
<evidence type="ECO:0000313" key="3">
    <source>
        <dbReference type="Proteomes" id="UP001206925"/>
    </source>
</evidence>